<dbReference type="Pfam" id="PF02566">
    <property type="entry name" value="OsmC"/>
    <property type="match status" value="1"/>
</dbReference>
<dbReference type="InterPro" id="IPR015946">
    <property type="entry name" value="KH_dom-like_a/b"/>
</dbReference>
<dbReference type="Gene3D" id="3.30.300.20">
    <property type="match status" value="1"/>
</dbReference>
<dbReference type="EMBL" id="JACHHZ010000002">
    <property type="protein sequence ID" value="MBB6093042.1"/>
    <property type="molecule type" value="Genomic_DNA"/>
</dbReference>
<keyword evidence="2" id="KW-1185">Reference proteome</keyword>
<dbReference type="PANTHER" id="PTHR42830">
    <property type="entry name" value="OSMOTICALLY INDUCIBLE FAMILY PROTEIN"/>
    <property type="match status" value="1"/>
</dbReference>
<dbReference type="InterPro" id="IPR036102">
    <property type="entry name" value="OsmC/Ohrsf"/>
</dbReference>
<dbReference type="Proteomes" id="UP000588068">
    <property type="component" value="Unassembled WGS sequence"/>
</dbReference>
<organism evidence="1 2">
    <name type="scientific">Povalibacter uvarum</name>
    <dbReference type="NCBI Taxonomy" id="732238"/>
    <lineage>
        <taxon>Bacteria</taxon>
        <taxon>Pseudomonadati</taxon>
        <taxon>Pseudomonadota</taxon>
        <taxon>Gammaproteobacteria</taxon>
        <taxon>Steroidobacterales</taxon>
        <taxon>Steroidobacteraceae</taxon>
        <taxon>Povalibacter</taxon>
    </lineage>
</organism>
<proteinExistence type="predicted"/>
<dbReference type="InterPro" id="IPR003718">
    <property type="entry name" value="OsmC/Ohr_fam"/>
</dbReference>
<evidence type="ECO:0000313" key="2">
    <source>
        <dbReference type="Proteomes" id="UP000588068"/>
    </source>
</evidence>
<comment type="caution">
    <text evidence="1">The sequence shown here is derived from an EMBL/GenBank/DDBJ whole genome shotgun (WGS) entry which is preliminary data.</text>
</comment>
<evidence type="ECO:0000313" key="1">
    <source>
        <dbReference type="EMBL" id="MBB6093042.1"/>
    </source>
</evidence>
<accession>A0A841HLS3</accession>
<dbReference type="SUPFAM" id="SSF82784">
    <property type="entry name" value="OsmC-like"/>
    <property type="match status" value="1"/>
</dbReference>
<protein>
    <submittedName>
        <fullName evidence="1">Organic hydroperoxide reductase OsmC/OhrA</fullName>
    </submittedName>
</protein>
<gene>
    <name evidence="1" type="ORF">HNQ60_001920</name>
</gene>
<name>A0A841HLS3_9GAMM</name>
<dbReference type="AlphaFoldDB" id="A0A841HLS3"/>
<reference evidence="1 2" key="1">
    <citation type="submission" date="2020-08" db="EMBL/GenBank/DDBJ databases">
        <title>Genomic Encyclopedia of Type Strains, Phase IV (KMG-IV): sequencing the most valuable type-strain genomes for metagenomic binning, comparative biology and taxonomic classification.</title>
        <authorList>
            <person name="Goeker M."/>
        </authorList>
    </citation>
    <scope>NUCLEOTIDE SEQUENCE [LARGE SCALE GENOMIC DNA]</scope>
    <source>
        <strain evidence="1 2">DSM 26723</strain>
    </source>
</reference>
<sequence>MLVGAAASCFLLTFKVVARIAKLEWQRLECSVDGTLDRVEGVTQFTHMRLHAKLTVPTLDKRDAYQHALEKAEQNCLVSNSLRCPRELTVDIVAA</sequence>
<dbReference type="PANTHER" id="PTHR42830:SF2">
    <property type="entry name" value="OSMC_OHR FAMILY PROTEIN"/>
    <property type="match status" value="1"/>
</dbReference>
<dbReference type="InterPro" id="IPR052707">
    <property type="entry name" value="OsmC_Ohr_Peroxiredoxin"/>
</dbReference>